<evidence type="ECO:0000313" key="1">
    <source>
        <dbReference type="EMBL" id="KAA6311985.1"/>
    </source>
</evidence>
<name>A0A5J4PR43_9EUKA</name>
<organism evidence="1 2">
    <name type="scientific">Streblomastix strix</name>
    <dbReference type="NCBI Taxonomy" id="222440"/>
    <lineage>
        <taxon>Eukaryota</taxon>
        <taxon>Metamonada</taxon>
        <taxon>Preaxostyla</taxon>
        <taxon>Oxymonadida</taxon>
        <taxon>Streblomastigidae</taxon>
        <taxon>Streblomastix</taxon>
    </lineage>
</organism>
<dbReference type="AlphaFoldDB" id="A0A5J4PR43"/>
<accession>A0A5J4PR43</accession>
<dbReference type="Proteomes" id="UP000324800">
    <property type="component" value="Unassembled WGS sequence"/>
</dbReference>
<feature type="non-terminal residue" evidence="1">
    <location>
        <position position="1"/>
    </location>
</feature>
<reference evidence="1 2" key="1">
    <citation type="submission" date="2019-03" db="EMBL/GenBank/DDBJ databases">
        <title>Single cell metagenomics reveals metabolic interactions within the superorganism composed of flagellate Streblomastix strix and complex community of Bacteroidetes bacteria on its surface.</title>
        <authorList>
            <person name="Treitli S.C."/>
            <person name="Kolisko M."/>
            <person name="Husnik F."/>
            <person name="Keeling P."/>
            <person name="Hampl V."/>
        </authorList>
    </citation>
    <scope>NUCLEOTIDE SEQUENCE [LARGE SCALE GENOMIC DNA]</scope>
    <source>
        <strain evidence="1">ST1C</strain>
    </source>
</reference>
<dbReference type="EMBL" id="SNRW01048995">
    <property type="protein sequence ID" value="KAA6311985.1"/>
    <property type="molecule type" value="Genomic_DNA"/>
</dbReference>
<sequence length="103" mass="11694">EKEIQKEKEKALQEQYSIQNITTDAHADDFHGKVSRTVVVLDKSRTGGIALVDLDEEVPLNINYKQMINIRGVVLAFPDGTLYSNGVQIWKRPADQDIIQEQQ</sequence>
<protein>
    <submittedName>
        <fullName evidence="1">Uncharacterized protein</fullName>
    </submittedName>
</protein>
<feature type="non-terminal residue" evidence="1">
    <location>
        <position position="103"/>
    </location>
</feature>
<comment type="caution">
    <text evidence="1">The sequence shown here is derived from an EMBL/GenBank/DDBJ whole genome shotgun (WGS) entry which is preliminary data.</text>
</comment>
<gene>
    <name evidence="1" type="ORF">EZS28_056009</name>
</gene>
<proteinExistence type="predicted"/>
<evidence type="ECO:0000313" key="2">
    <source>
        <dbReference type="Proteomes" id="UP000324800"/>
    </source>
</evidence>